<gene>
    <name evidence="2" type="ORF">K402DRAFT_400078</name>
</gene>
<dbReference type="Gene3D" id="2.170.270.10">
    <property type="entry name" value="SET domain"/>
    <property type="match status" value="1"/>
</dbReference>
<name>A0A6G1HEF6_9PEZI</name>
<evidence type="ECO:0000313" key="2">
    <source>
        <dbReference type="EMBL" id="KAF1991318.1"/>
    </source>
</evidence>
<evidence type="ECO:0000259" key="1">
    <source>
        <dbReference type="Pfam" id="PF00856"/>
    </source>
</evidence>
<dbReference type="InterPro" id="IPR001214">
    <property type="entry name" value="SET_dom"/>
</dbReference>
<reference evidence="2" key="1">
    <citation type="journal article" date="2020" name="Stud. Mycol.">
        <title>101 Dothideomycetes genomes: a test case for predicting lifestyles and emergence of pathogens.</title>
        <authorList>
            <person name="Haridas S."/>
            <person name="Albert R."/>
            <person name="Binder M."/>
            <person name="Bloem J."/>
            <person name="Labutti K."/>
            <person name="Salamov A."/>
            <person name="Andreopoulos B."/>
            <person name="Baker S."/>
            <person name="Barry K."/>
            <person name="Bills G."/>
            <person name="Bluhm B."/>
            <person name="Cannon C."/>
            <person name="Castanera R."/>
            <person name="Culley D."/>
            <person name="Daum C."/>
            <person name="Ezra D."/>
            <person name="Gonzalez J."/>
            <person name="Henrissat B."/>
            <person name="Kuo A."/>
            <person name="Liang C."/>
            <person name="Lipzen A."/>
            <person name="Lutzoni F."/>
            <person name="Magnuson J."/>
            <person name="Mondo S."/>
            <person name="Nolan M."/>
            <person name="Ohm R."/>
            <person name="Pangilinan J."/>
            <person name="Park H.-J."/>
            <person name="Ramirez L."/>
            <person name="Alfaro M."/>
            <person name="Sun H."/>
            <person name="Tritt A."/>
            <person name="Yoshinaga Y."/>
            <person name="Zwiers L.-H."/>
            <person name="Turgeon B."/>
            <person name="Goodwin S."/>
            <person name="Spatafora J."/>
            <person name="Crous P."/>
            <person name="Grigoriev I."/>
        </authorList>
    </citation>
    <scope>NUCLEOTIDE SEQUENCE</scope>
    <source>
        <strain evidence="2">CBS 113979</strain>
    </source>
</reference>
<dbReference type="Proteomes" id="UP000800041">
    <property type="component" value="Unassembled WGS sequence"/>
</dbReference>
<dbReference type="SUPFAM" id="SSF82199">
    <property type="entry name" value="SET domain"/>
    <property type="match status" value="1"/>
</dbReference>
<protein>
    <recommendedName>
        <fullName evidence="1">SET domain-containing protein</fullName>
    </recommendedName>
</protein>
<dbReference type="Pfam" id="PF00856">
    <property type="entry name" value="SET"/>
    <property type="match status" value="1"/>
</dbReference>
<proteinExistence type="predicted"/>
<dbReference type="EMBL" id="ML977139">
    <property type="protein sequence ID" value="KAF1991318.1"/>
    <property type="molecule type" value="Genomic_DNA"/>
</dbReference>
<sequence>MVQEIEDASRAARAALKKMTFSRYQIDKWENLAPDDDKSDVALWAKFDSNAFHLSLSGDLGFFDDASRFNHSCDPNADWDTSRAEDSIDLWAMRDIKKGCVSSRGLGPGGLLASALAKPVVRRLLVVK</sequence>
<dbReference type="AlphaFoldDB" id="A0A6G1HEF6"/>
<feature type="domain" description="SET" evidence="1">
    <location>
        <begin position="54"/>
        <end position="99"/>
    </location>
</feature>
<evidence type="ECO:0000313" key="3">
    <source>
        <dbReference type="Proteomes" id="UP000800041"/>
    </source>
</evidence>
<accession>A0A6G1HEF6</accession>
<dbReference type="InterPro" id="IPR046341">
    <property type="entry name" value="SET_dom_sf"/>
</dbReference>
<dbReference type="OrthoDB" id="438641at2759"/>
<organism evidence="2 3">
    <name type="scientific">Aulographum hederae CBS 113979</name>
    <dbReference type="NCBI Taxonomy" id="1176131"/>
    <lineage>
        <taxon>Eukaryota</taxon>
        <taxon>Fungi</taxon>
        <taxon>Dikarya</taxon>
        <taxon>Ascomycota</taxon>
        <taxon>Pezizomycotina</taxon>
        <taxon>Dothideomycetes</taxon>
        <taxon>Pleosporomycetidae</taxon>
        <taxon>Aulographales</taxon>
        <taxon>Aulographaceae</taxon>
    </lineage>
</organism>
<keyword evidence="3" id="KW-1185">Reference proteome</keyword>